<evidence type="ECO:0000256" key="1">
    <source>
        <dbReference type="ARBA" id="ARBA00023002"/>
    </source>
</evidence>
<dbReference type="eggNOG" id="COG0644">
    <property type="taxonomic scope" value="Bacteria"/>
</dbReference>
<dbReference type="HOGENOM" id="CLU_028028_1_0_11"/>
<evidence type="ECO:0000313" key="5">
    <source>
        <dbReference type="EMBL" id="BAG23013.1"/>
    </source>
</evidence>
<accession>B1W4J6</accession>
<evidence type="ECO:0000313" key="6">
    <source>
        <dbReference type="Proteomes" id="UP000001685"/>
    </source>
</evidence>
<dbReference type="KEGG" id="sgr:SGR_6184"/>
<gene>
    <name evidence="5" type="ordered locus">SGR_6184</name>
</gene>
<dbReference type="InterPro" id="IPR036188">
    <property type="entry name" value="FAD/NAD-bd_sf"/>
</dbReference>
<dbReference type="Proteomes" id="UP000001685">
    <property type="component" value="Chromosome"/>
</dbReference>
<dbReference type="SUPFAM" id="SSF51905">
    <property type="entry name" value="FAD/NAD(P)-binding domain"/>
    <property type="match status" value="1"/>
</dbReference>
<protein>
    <submittedName>
        <fullName evidence="5">FAD-dependent oxidoreductase</fullName>
    </submittedName>
</protein>
<dbReference type="Gene3D" id="3.50.50.60">
    <property type="entry name" value="FAD/NAD(P)-binding domain"/>
    <property type="match status" value="1"/>
</dbReference>
<organism evidence="5 6">
    <name type="scientific">Streptomyces griseus subsp. griseus (strain JCM 4626 / CBS 651.72 / NBRC 13350 / KCC S-0626 / ISP 5235)</name>
    <dbReference type="NCBI Taxonomy" id="455632"/>
    <lineage>
        <taxon>Bacteria</taxon>
        <taxon>Bacillati</taxon>
        <taxon>Actinomycetota</taxon>
        <taxon>Actinomycetes</taxon>
        <taxon>Kitasatosporales</taxon>
        <taxon>Streptomycetaceae</taxon>
        <taxon>Streptomyces</taxon>
    </lineage>
</organism>
<dbReference type="PANTHER" id="PTHR43747:SF5">
    <property type="entry name" value="FAD-BINDING DOMAIN-CONTAINING PROTEIN"/>
    <property type="match status" value="1"/>
</dbReference>
<dbReference type="InterPro" id="IPR050816">
    <property type="entry name" value="Flavin-dep_Halogenase_NPB"/>
</dbReference>
<keyword evidence="1" id="KW-0560">Oxidoreductase</keyword>
<dbReference type="PRINTS" id="PR00420">
    <property type="entry name" value="RNGMNOXGNASE"/>
</dbReference>
<dbReference type="GO" id="GO:0004497">
    <property type="term" value="F:monooxygenase activity"/>
    <property type="evidence" value="ECO:0007669"/>
    <property type="project" value="UniProtKB-KW"/>
</dbReference>
<dbReference type="AlphaFoldDB" id="B1W4J6"/>
<dbReference type="PATRIC" id="fig|455632.4.peg.6343"/>
<evidence type="ECO:0000256" key="2">
    <source>
        <dbReference type="ARBA" id="ARBA00023033"/>
    </source>
</evidence>
<dbReference type="EMBL" id="AP009493">
    <property type="protein sequence ID" value="BAG23013.1"/>
    <property type="molecule type" value="Genomic_DNA"/>
</dbReference>
<evidence type="ECO:0000256" key="3">
    <source>
        <dbReference type="ARBA" id="ARBA00038396"/>
    </source>
</evidence>
<reference evidence="6" key="1">
    <citation type="journal article" date="2008" name="J. Bacteriol.">
        <title>Genome sequence of the streptomycin-producing microorganism Streptomyces griseus IFO 13350.</title>
        <authorList>
            <person name="Ohnishi Y."/>
            <person name="Ishikawa J."/>
            <person name="Hara H."/>
            <person name="Suzuki H."/>
            <person name="Ikenoya M."/>
            <person name="Ikeda H."/>
            <person name="Yamashita A."/>
            <person name="Hattori M."/>
            <person name="Horinouchi S."/>
        </authorList>
    </citation>
    <scope>NUCLEOTIDE SEQUENCE [LARGE SCALE GENOMIC DNA]</scope>
    <source>
        <strain evidence="6">JCM 4626 / NBRC 13350</strain>
    </source>
</reference>
<evidence type="ECO:0000259" key="4">
    <source>
        <dbReference type="Pfam" id="PF01266"/>
    </source>
</evidence>
<feature type="domain" description="FAD dependent oxidoreductase" evidence="4">
    <location>
        <begin position="4"/>
        <end position="36"/>
    </location>
</feature>
<dbReference type="InterPro" id="IPR006076">
    <property type="entry name" value="FAD-dep_OxRdtase"/>
</dbReference>
<keyword evidence="2" id="KW-0503">Monooxygenase</keyword>
<proteinExistence type="inferred from homology"/>
<dbReference type="InterPro" id="IPR006905">
    <property type="entry name" value="Flavin_halogenase"/>
</dbReference>
<sequence>MVARIVVAGGGIAGLGAALLLARQGYAVDLVERDGPPPENLEDVQEWRRPGAPQVRHPHMFLGLFRHLLHTRLPDVHADLLAHGVDEVDMTAPPGVEAPADATELASFGSRRATVEWVLHRALREQPGVRVHHGLSVREVVVEQGRVRGVRVDGAVIDADAVVDATGRRSPLVGAFTKEMEESPCGNVYHSRFYRLLDGVPKPPTFLVPVVFAGGAGFGGGLYAHDNRTFAVVFARLPEDETLGRLRETGAFEAAADAVAQFEPWLRPGHAEPIGDVVPMAGLTNSWRELTPETPSGYLPIGDVLCTTDPILGRGASFALAGAAELSDLMEQHGADLDAVSAGLRAHAERTIRPWYEDGVHDDVERTRSWRATVDGLPEPPAALPPAVLTALAGQQDHGLWERAQLRANLMASPDSLDTPEVRERLDAVLATGWEPPVLSPGPSYTELTDALAAHGG</sequence>
<dbReference type="Pfam" id="PF01266">
    <property type="entry name" value="DAO"/>
    <property type="match status" value="1"/>
</dbReference>
<dbReference type="Pfam" id="PF04820">
    <property type="entry name" value="Trp_halogenase"/>
    <property type="match status" value="1"/>
</dbReference>
<dbReference type="RefSeq" id="WP_012381769.1">
    <property type="nucleotide sequence ID" value="NC_010572.1"/>
</dbReference>
<name>B1W4J6_STRGG</name>
<dbReference type="PANTHER" id="PTHR43747">
    <property type="entry name" value="FAD-BINDING PROTEIN"/>
    <property type="match status" value="1"/>
</dbReference>
<comment type="similarity">
    <text evidence="3">Belongs to the flavin-dependent halogenase family. Bacterial tryptophan halogenase subfamily.</text>
</comment>